<feature type="domain" description="Major facilitator superfamily (MFS) profile" evidence="5">
    <location>
        <begin position="212"/>
        <end position="400"/>
    </location>
</feature>
<feature type="transmembrane region" description="Helical" evidence="4">
    <location>
        <begin position="252"/>
        <end position="271"/>
    </location>
</feature>
<feature type="transmembrane region" description="Helical" evidence="4">
    <location>
        <begin position="370"/>
        <end position="392"/>
    </location>
</feature>
<feature type="transmembrane region" description="Helical" evidence="4">
    <location>
        <begin position="85"/>
        <end position="106"/>
    </location>
</feature>
<feature type="transmembrane region" description="Helical" evidence="4">
    <location>
        <begin position="309"/>
        <end position="330"/>
    </location>
</feature>
<comment type="subcellular location">
    <subcellularLocation>
        <location evidence="4">Cell inner membrane</location>
        <topology evidence="4">Multi-pass membrane protein</topology>
    </subcellularLocation>
</comment>
<dbReference type="InterPro" id="IPR037541">
    <property type="entry name" value="MFS_YfcJ"/>
</dbReference>
<feature type="transmembrane region" description="Helical" evidence="4">
    <location>
        <begin position="283"/>
        <end position="303"/>
    </location>
</feature>
<dbReference type="Pfam" id="PF07690">
    <property type="entry name" value="MFS_1"/>
    <property type="match status" value="2"/>
</dbReference>
<feature type="transmembrane region" description="Helical" evidence="4">
    <location>
        <begin position="154"/>
        <end position="173"/>
    </location>
</feature>
<evidence type="ECO:0000256" key="3">
    <source>
        <dbReference type="ARBA" id="ARBA00023136"/>
    </source>
</evidence>
<dbReference type="Gene3D" id="1.20.1250.20">
    <property type="entry name" value="MFS general substrate transporter like domains"/>
    <property type="match status" value="1"/>
</dbReference>
<evidence type="ECO:0000313" key="7">
    <source>
        <dbReference type="Proteomes" id="UP001596215"/>
    </source>
</evidence>
<dbReference type="PANTHER" id="PTHR23531">
    <property type="entry name" value="QUINOLENE RESISTANCE PROTEIN NORA"/>
    <property type="match status" value="1"/>
</dbReference>
<feature type="transmembrane region" description="Helical" evidence="4">
    <location>
        <begin position="179"/>
        <end position="200"/>
    </location>
</feature>
<comment type="caution">
    <text evidence="6">The sequence shown here is derived from an EMBL/GenBank/DDBJ whole genome shotgun (WGS) entry which is preliminary data.</text>
</comment>
<dbReference type="RefSeq" id="WP_212707246.1">
    <property type="nucleotide sequence ID" value="NZ_BAAAFW010000095.1"/>
</dbReference>
<evidence type="ECO:0000256" key="2">
    <source>
        <dbReference type="ARBA" id="ARBA00022989"/>
    </source>
</evidence>
<dbReference type="SUPFAM" id="SSF103473">
    <property type="entry name" value="MFS general substrate transporter"/>
    <property type="match status" value="1"/>
</dbReference>
<reference evidence="7" key="1">
    <citation type="journal article" date="2019" name="Int. J. Syst. Evol. Microbiol.">
        <title>The Global Catalogue of Microorganisms (GCM) 10K type strain sequencing project: providing services to taxonomists for standard genome sequencing and annotation.</title>
        <authorList>
            <consortium name="The Broad Institute Genomics Platform"/>
            <consortium name="The Broad Institute Genome Sequencing Center for Infectious Disease"/>
            <person name="Wu L."/>
            <person name="Ma J."/>
        </authorList>
    </citation>
    <scope>NUCLEOTIDE SEQUENCE [LARGE SCALE GENOMIC DNA]</scope>
    <source>
        <strain evidence="7">CGMCC 4.1530</strain>
    </source>
</reference>
<feature type="transmembrane region" description="Helical" evidence="4">
    <location>
        <begin position="20"/>
        <end position="41"/>
    </location>
</feature>
<name>A0ABW1VL17_9GAMM</name>
<keyword evidence="4" id="KW-0813">Transport</keyword>
<dbReference type="PROSITE" id="PS50850">
    <property type="entry name" value="MFS"/>
    <property type="match status" value="1"/>
</dbReference>
<dbReference type="InterPro" id="IPR036259">
    <property type="entry name" value="MFS_trans_sf"/>
</dbReference>
<evidence type="ECO:0000313" key="6">
    <source>
        <dbReference type="EMBL" id="MFC6361732.1"/>
    </source>
</evidence>
<comment type="caution">
    <text evidence="4">Lacks conserved residue(s) required for the propagation of feature annotation.</text>
</comment>
<keyword evidence="4" id="KW-1003">Cell membrane</keyword>
<dbReference type="NCBIfam" id="NF003477">
    <property type="entry name" value="PRK05122.1"/>
    <property type="match status" value="1"/>
</dbReference>
<gene>
    <name evidence="6" type="ORF">ACFP73_06380</name>
</gene>
<sequence length="400" mass="41484">MADTSPQDPQQESASSLPVAVTSFSVFLTYLTAGLALPVIPLYVHQQLGMNDVMVGLAVGIQFFATLMTRGFAGKRADQKGARLTTLQGMMVIIFVGVACLGSALFRGSLAVQFGLLILGRLLLGFGESLLFTGNLTWGLGLIGAKRSGIVMSWNGMAIYGALAAGAPLGLLINNHYGFVGVSAVATLCPLLALACCFRIRPVAVSSGKRPPLFSVVRQILTPGTVLALQGVGFAVIGAFTSLYFADRHWGNAGYTLTAFGLFYVVVRIFFGGLPDKMGGIRVAMISLGVETAGLLLLCTGTQEWMAFAGAALTGCGCSLVFPAMGVEVVRSVEAKVRGTALGCFSAFQDIAYGVSGPVAGLLASGFGYGSVYLAGACAAFGGLVITLRLLIQSGKRRSS</sequence>
<evidence type="ECO:0000259" key="5">
    <source>
        <dbReference type="PROSITE" id="PS50850"/>
    </source>
</evidence>
<keyword evidence="3 4" id="KW-0472">Membrane</keyword>
<protein>
    <recommendedName>
        <fullName evidence="4">Uncharacterized MFS-type transporter ACFP73_06380</fullName>
    </recommendedName>
</protein>
<dbReference type="InterPro" id="IPR020846">
    <property type="entry name" value="MFS_dom"/>
</dbReference>
<keyword evidence="7" id="KW-1185">Reference proteome</keyword>
<accession>A0ABW1VL17</accession>
<evidence type="ECO:0000256" key="4">
    <source>
        <dbReference type="HAMAP-Rule" id="MF_02091"/>
    </source>
</evidence>
<feature type="transmembrane region" description="Helical" evidence="4">
    <location>
        <begin position="118"/>
        <end position="142"/>
    </location>
</feature>
<dbReference type="HAMAP" id="MF_02091">
    <property type="entry name" value="MFS_YfcJ"/>
    <property type="match status" value="1"/>
</dbReference>
<keyword evidence="4" id="KW-0997">Cell inner membrane</keyword>
<feature type="transmembrane region" description="Helical" evidence="4">
    <location>
        <begin position="53"/>
        <end position="73"/>
    </location>
</feature>
<dbReference type="NCBIfam" id="NF009048">
    <property type="entry name" value="PRK12382.1"/>
    <property type="match status" value="1"/>
</dbReference>
<evidence type="ECO:0000256" key="1">
    <source>
        <dbReference type="ARBA" id="ARBA00022692"/>
    </source>
</evidence>
<dbReference type="CDD" id="cd17489">
    <property type="entry name" value="MFS_YfcJ_like"/>
    <property type="match status" value="1"/>
</dbReference>
<dbReference type="InterPro" id="IPR052714">
    <property type="entry name" value="MFS_Exporter"/>
</dbReference>
<keyword evidence="2 4" id="KW-1133">Transmembrane helix</keyword>
<comment type="similarity">
    <text evidence="4">Belongs to the major facilitator superfamily. YfcJ family.</text>
</comment>
<dbReference type="PANTHER" id="PTHR23531:SF1">
    <property type="entry name" value="QUINOLENE RESISTANCE PROTEIN NORA"/>
    <property type="match status" value="1"/>
</dbReference>
<dbReference type="EMBL" id="JBHSUC010000005">
    <property type="protein sequence ID" value="MFC6361732.1"/>
    <property type="molecule type" value="Genomic_DNA"/>
</dbReference>
<dbReference type="InterPro" id="IPR011701">
    <property type="entry name" value="MFS"/>
</dbReference>
<proteinExistence type="inferred from homology"/>
<dbReference type="Proteomes" id="UP001596215">
    <property type="component" value="Unassembled WGS sequence"/>
</dbReference>
<keyword evidence="1 4" id="KW-0812">Transmembrane</keyword>
<organism evidence="6 7">
    <name type="scientific">Tatumella punctata</name>
    <dbReference type="NCBI Taxonomy" id="399969"/>
    <lineage>
        <taxon>Bacteria</taxon>
        <taxon>Pseudomonadati</taxon>
        <taxon>Pseudomonadota</taxon>
        <taxon>Gammaproteobacteria</taxon>
        <taxon>Enterobacterales</taxon>
        <taxon>Erwiniaceae</taxon>
        <taxon>Tatumella</taxon>
    </lineage>
</organism>
<feature type="transmembrane region" description="Helical" evidence="4">
    <location>
        <begin position="220"/>
        <end position="246"/>
    </location>
</feature>